<comment type="caution">
    <text evidence="1">The sequence shown here is derived from an EMBL/GenBank/DDBJ whole genome shotgun (WGS) entry which is preliminary data.</text>
</comment>
<dbReference type="STRING" id="280332.CQ12_06065"/>
<accession>A0A0R3LPZ5</accession>
<sequence>MDVFQKLHNDLSATTSEHVPVRKMAQMAKQTILDRIDAQGDAASINADKELSTELKAAARRHKMTAHMEKSRGLESAIKEAETTLVASLPPLEQPTTAGGAQVDAELRANFRALSEDKQEVLLKSSPATRLALARSPRELTGLGELHHNRIVDEVRRATYPDEMAKFDADRAVIEAAKQVQGAHRETVRSLFGLAIETHVMKIA</sequence>
<gene>
    <name evidence="1" type="ORF">CQ12_06065</name>
</gene>
<keyword evidence="2" id="KW-1185">Reference proteome</keyword>
<reference evidence="1 2" key="1">
    <citation type="submission" date="2014-03" db="EMBL/GenBank/DDBJ databases">
        <title>Bradyrhizobium valentinum sp. nov., isolated from effective nodules of Lupinus mariae-josephae, a lupine endemic of basic-lime soils in Eastern Spain.</title>
        <authorList>
            <person name="Duran D."/>
            <person name="Rey L."/>
            <person name="Navarro A."/>
            <person name="Busquets A."/>
            <person name="Imperial J."/>
            <person name="Ruiz-Argueso T."/>
        </authorList>
    </citation>
    <scope>NUCLEOTIDE SEQUENCE [LARGE SCALE GENOMIC DNA]</scope>
    <source>
        <strain evidence="1 2">PAC68</strain>
    </source>
</reference>
<name>A0A0R3LPZ5_9BRAD</name>
<protein>
    <submittedName>
        <fullName evidence="1">Uncharacterized protein</fullName>
    </submittedName>
</protein>
<dbReference type="EMBL" id="LLXZ01000064">
    <property type="protein sequence ID" value="KRR09975.1"/>
    <property type="molecule type" value="Genomic_DNA"/>
</dbReference>
<evidence type="ECO:0000313" key="1">
    <source>
        <dbReference type="EMBL" id="KRR09975.1"/>
    </source>
</evidence>
<dbReference type="Proteomes" id="UP000050863">
    <property type="component" value="Unassembled WGS sequence"/>
</dbReference>
<proteinExistence type="predicted"/>
<dbReference type="AlphaFoldDB" id="A0A0R3LPZ5"/>
<evidence type="ECO:0000313" key="2">
    <source>
        <dbReference type="Proteomes" id="UP000050863"/>
    </source>
</evidence>
<organism evidence="1 2">
    <name type="scientific">Bradyrhizobium jicamae</name>
    <dbReference type="NCBI Taxonomy" id="280332"/>
    <lineage>
        <taxon>Bacteria</taxon>
        <taxon>Pseudomonadati</taxon>
        <taxon>Pseudomonadota</taxon>
        <taxon>Alphaproteobacteria</taxon>
        <taxon>Hyphomicrobiales</taxon>
        <taxon>Nitrobacteraceae</taxon>
        <taxon>Bradyrhizobium</taxon>
    </lineage>
</organism>